<protein>
    <submittedName>
        <fullName evidence="1">Uncharacterized protein</fullName>
    </submittedName>
</protein>
<dbReference type="EnsemblMetazoa" id="Aqu2.1.38979_001">
    <property type="protein sequence ID" value="Aqu2.1.38979_001"/>
    <property type="gene ID" value="Aqu2.1.38979"/>
</dbReference>
<name>A0A1X7VGS4_AMPQE</name>
<organism evidence="1">
    <name type="scientific">Amphimedon queenslandica</name>
    <name type="common">Sponge</name>
    <dbReference type="NCBI Taxonomy" id="400682"/>
    <lineage>
        <taxon>Eukaryota</taxon>
        <taxon>Metazoa</taxon>
        <taxon>Porifera</taxon>
        <taxon>Demospongiae</taxon>
        <taxon>Heteroscleromorpha</taxon>
        <taxon>Haplosclerida</taxon>
        <taxon>Niphatidae</taxon>
        <taxon>Amphimedon</taxon>
    </lineage>
</organism>
<proteinExistence type="predicted"/>
<reference evidence="1" key="1">
    <citation type="submission" date="2017-05" db="UniProtKB">
        <authorList>
            <consortium name="EnsemblMetazoa"/>
        </authorList>
    </citation>
    <scope>IDENTIFICATION</scope>
</reference>
<dbReference type="AlphaFoldDB" id="A0A1X7VGS4"/>
<dbReference type="InParanoid" id="A0A1X7VGS4"/>
<evidence type="ECO:0000313" key="1">
    <source>
        <dbReference type="EnsemblMetazoa" id="Aqu2.1.38979_001"/>
    </source>
</evidence>
<dbReference type="OrthoDB" id="416437at2759"/>
<sequence>MRLILYNSLKCHACFEHFPTLSVSRQPNGVHECSRDTVMSICKLPHGQYSYSGHINFSQDFNSFATNLPRLPSEVQILNVRRKESSVIRTFVSVEVLWKNSYMVAG</sequence>
<accession>A0A1X7VGS4</accession>